<accession>A0AAD4TBI3</accession>
<dbReference type="AlphaFoldDB" id="A0AAD4TBI3"/>
<dbReference type="EMBL" id="JAJJMB010002020">
    <property type="protein sequence ID" value="KAI3953629.1"/>
    <property type="molecule type" value="Genomic_DNA"/>
</dbReference>
<sequence>MFSDEVAEFIVGSEQVPGNCRSVFIPFTSFCSHRLVSSIYVDMFSPFSVIHICGYVLTNVDPFPIIFCLGSDSETDDFLGDDRHLDDTHALASLNRIVATHLCIVHVEFSSYEYLA</sequence>
<proteinExistence type="predicted"/>
<name>A0AAD4TBI3_9MAGN</name>
<dbReference type="Proteomes" id="UP001202328">
    <property type="component" value="Unassembled WGS sequence"/>
</dbReference>
<gene>
    <name evidence="1" type="ORF">MKW98_017453</name>
</gene>
<feature type="non-terminal residue" evidence="1">
    <location>
        <position position="116"/>
    </location>
</feature>
<protein>
    <submittedName>
        <fullName evidence="1">Uncharacterized protein</fullName>
    </submittedName>
</protein>
<evidence type="ECO:0000313" key="1">
    <source>
        <dbReference type="EMBL" id="KAI3953629.1"/>
    </source>
</evidence>
<organism evidence="1 2">
    <name type="scientific">Papaver atlanticum</name>
    <dbReference type="NCBI Taxonomy" id="357466"/>
    <lineage>
        <taxon>Eukaryota</taxon>
        <taxon>Viridiplantae</taxon>
        <taxon>Streptophyta</taxon>
        <taxon>Embryophyta</taxon>
        <taxon>Tracheophyta</taxon>
        <taxon>Spermatophyta</taxon>
        <taxon>Magnoliopsida</taxon>
        <taxon>Ranunculales</taxon>
        <taxon>Papaveraceae</taxon>
        <taxon>Papaveroideae</taxon>
        <taxon>Papaver</taxon>
    </lineage>
</organism>
<evidence type="ECO:0000313" key="2">
    <source>
        <dbReference type="Proteomes" id="UP001202328"/>
    </source>
</evidence>
<comment type="caution">
    <text evidence="1">The sequence shown here is derived from an EMBL/GenBank/DDBJ whole genome shotgun (WGS) entry which is preliminary data.</text>
</comment>
<reference evidence="1" key="1">
    <citation type="submission" date="2022-04" db="EMBL/GenBank/DDBJ databases">
        <title>A functionally conserved STORR gene fusion in Papaver species that diverged 16.8 million years ago.</title>
        <authorList>
            <person name="Catania T."/>
        </authorList>
    </citation>
    <scope>NUCLEOTIDE SEQUENCE</scope>
    <source>
        <strain evidence="1">S-188037</strain>
    </source>
</reference>
<keyword evidence="2" id="KW-1185">Reference proteome</keyword>